<dbReference type="AlphaFoldDB" id="A0A5C4MY08"/>
<proteinExistence type="predicted"/>
<protein>
    <submittedName>
        <fullName evidence="1">Uncharacterized protein</fullName>
    </submittedName>
</protein>
<gene>
    <name evidence="1" type="ORF">FHG66_11350</name>
</gene>
<reference evidence="1 2" key="1">
    <citation type="submission" date="2019-06" db="EMBL/GenBank/DDBJ databases">
        <title>YIM 131921 draft genome.</title>
        <authorList>
            <person name="Jiang L."/>
        </authorList>
    </citation>
    <scope>NUCLEOTIDE SEQUENCE [LARGE SCALE GENOMIC DNA]</scope>
    <source>
        <strain evidence="1 2">YIM 131921</strain>
    </source>
</reference>
<sequence>MSLWAEACCNGCHDDKPHSERWIRSGAMVHDLEEQDRHLALQIAVEVPAKEDIAVARDGLADLATAERITGTTLFLAAAVLAGCRR</sequence>
<evidence type="ECO:0000313" key="1">
    <source>
        <dbReference type="EMBL" id="TNC49321.1"/>
    </source>
</evidence>
<dbReference type="Proteomes" id="UP000305887">
    <property type="component" value="Unassembled WGS sequence"/>
</dbReference>
<accession>A0A5C4MY08</accession>
<name>A0A5C4MY08_9RHOB</name>
<dbReference type="RefSeq" id="WP_139076868.1">
    <property type="nucleotide sequence ID" value="NZ_VDFU01000012.1"/>
</dbReference>
<evidence type="ECO:0000313" key="2">
    <source>
        <dbReference type="Proteomes" id="UP000305887"/>
    </source>
</evidence>
<comment type="caution">
    <text evidence="1">The sequence shown here is derived from an EMBL/GenBank/DDBJ whole genome shotgun (WGS) entry which is preliminary data.</text>
</comment>
<keyword evidence="2" id="KW-1185">Reference proteome</keyword>
<dbReference type="EMBL" id="VDFU01000012">
    <property type="protein sequence ID" value="TNC49321.1"/>
    <property type="molecule type" value="Genomic_DNA"/>
</dbReference>
<organism evidence="1 2">
    <name type="scientific">Rubellimicrobium rubrum</name>
    <dbReference type="NCBI Taxonomy" id="2585369"/>
    <lineage>
        <taxon>Bacteria</taxon>
        <taxon>Pseudomonadati</taxon>
        <taxon>Pseudomonadota</taxon>
        <taxon>Alphaproteobacteria</taxon>
        <taxon>Rhodobacterales</taxon>
        <taxon>Roseobacteraceae</taxon>
        <taxon>Rubellimicrobium</taxon>
    </lineage>
</organism>